<feature type="compositionally biased region" description="Low complexity" evidence="2">
    <location>
        <begin position="181"/>
        <end position="206"/>
    </location>
</feature>
<keyword evidence="4" id="KW-1185">Reference proteome</keyword>
<feature type="compositionally biased region" description="Low complexity" evidence="2">
    <location>
        <begin position="1"/>
        <end position="16"/>
    </location>
</feature>
<dbReference type="InterPro" id="IPR037830">
    <property type="entry name" value="ZZZ3"/>
</dbReference>
<evidence type="ECO:0000313" key="4">
    <source>
        <dbReference type="Proteomes" id="UP001301769"/>
    </source>
</evidence>
<feature type="region of interest" description="Disordered" evidence="2">
    <location>
        <begin position="319"/>
        <end position="351"/>
    </location>
</feature>
<feature type="compositionally biased region" description="Low complexity" evidence="2">
    <location>
        <begin position="319"/>
        <end position="332"/>
    </location>
</feature>
<gene>
    <name evidence="3" type="ORF">QBC37DRAFT_411429</name>
</gene>
<feature type="region of interest" description="Disordered" evidence="2">
    <location>
        <begin position="174"/>
        <end position="260"/>
    </location>
</feature>
<sequence length="375" mass="39605">MPGLTIATGGTPVAGATGSGTGSHPPQPLNPQPHAGRRGSRASRAASPSRPPVSPITPTLGPTHLPGAAPATSSISPLTAGNNNNNTIPNFAQGRPVFTHSQPDQVAISQLPPAQPISFDDNPDVLALKSAISILQLQRARAQADMQALNQAKAAALADPAAFIADLTEGRVSMDGDPLMSGQSRRAAAQADQDQDESSSSSSSSSSEDEDEEGDSSMTNTKTKNKPQAKAKSPQRKNSKPKPKTTTPWQKLPKPQTVVRMPPINWSQYGVVGESLDKLHAGQLVAPASGTPLPLGPGGTFEFKAATEQMVRDERQQQIQQQQQHHQTFQFQLPPLKGGPSIAAPYTPGRDKILVVEKAQDKEKEKEKKGKAGKR</sequence>
<dbReference type="Proteomes" id="UP001301769">
    <property type="component" value="Unassembled WGS sequence"/>
</dbReference>
<name>A0AAN6YHG2_9PEZI</name>
<organism evidence="3 4">
    <name type="scientific">Rhypophila decipiens</name>
    <dbReference type="NCBI Taxonomy" id="261697"/>
    <lineage>
        <taxon>Eukaryota</taxon>
        <taxon>Fungi</taxon>
        <taxon>Dikarya</taxon>
        <taxon>Ascomycota</taxon>
        <taxon>Pezizomycotina</taxon>
        <taxon>Sordariomycetes</taxon>
        <taxon>Sordariomycetidae</taxon>
        <taxon>Sordariales</taxon>
        <taxon>Naviculisporaceae</taxon>
        <taxon>Rhypophila</taxon>
    </lineage>
</organism>
<reference evidence="3" key="2">
    <citation type="submission" date="2023-05" db="EMBL/GenBank/DDBJ databases">
        <authorList>
            <consortium name="Lawrence Berkeley National Laboratory"/>
            <person name="Steindorff A."/>
            <person name="Hensen N."/>
            <person name="Bonometti L."/>
            <person name="Westerberg I."/>
            <person name="Brannstrom I.O."/>
            <person name="Guillou S."/>
            <person name="Cros-Aarteil S."/>
            <person name="Calhoun S."/>
            <person name="Haridas S."/>
            <person name="Kuo A."/>
            <person name="Mondo S."/>
            <person name="Pangilinan J."/>
            <person name="Riley R."/>
            <person name="Labutti K."/>
            <person name="Andreopoulos B."/>
            <person name="Lipzen A."/>
            <person name="Chen C."/>
            <person name="Yanf M."/>
            <person name="Daum C."/>
            <person name="Ng V."/>
            <person name="Clum A."/>
            <person name="Ohm R."/>
            <person name="Martin F."/>
            <person name="Silar P."/>
            <person name="Natvig D."/>
            <person name="Lalanne C."/>
            <person name="Gautier V."/>
            <person name="Ament-Velasquez S.L."/>
            <person name="Kruys A."/>
            <person name="Hutchinson M.I."/>
            <person name="Powell A.J."/>
            <person name="Barry K."/>
            <person name="Miller A.N."/>
            <person name="Grigoriev I.V."/>
            <person name="Debuchy R."/>
            <person name="Gladieux P."/>
            <person name="Thoren M.H."/>
            <person name="Johannesson H."/>
        </authorList>
    </citation>
    <scope>NUCLEOTIDE SEQUENCE</scope>
    <source>
        <strain evidence="3">PSN293</strain>
    </source>
</reference>
<accession>A0AAN6YHG2</accession>
<evidence type="ECO:0000256" key="1">
    <source>
        <dbReference type="SAM" id="Coils"/>
    </source>
</evidence>
<comment type="caution">
    <text evidence="3">The sequence shown here is derived from an EMBL/GenBank/DDBJ whole genome shotgun (WGS) entry which is preliminary data.</text>
</comment>
<protein>
    <submittedName>
        <fullName evidence="3">Uncharacterized protein</fullName>
    </submittedName>
</protein>
<feature type="region of interest" description="Disordered" evidence="2">
    <location>
        <begin position="1"/>
        <end position="92"/>
    </location>
</feature>
<keyword evidence="1" id="KW-0175">Coiled coil</keyword>
<reference evidence="3" key="1">
    <citation type="journal article" date="2023" name="Mol. Phylogenet. Evol.">
        <title>Genome-scale phylogeny and comparative genomics of the fungal order Sordariales.</title>
        <authorList>
            <person name="Hensen N."/>
            <person name="Bonometti L."/>
            <person name="Westerberg I."/>
            <person name="Brannstrom I.O."/>
            <person name="Guillou S."/>
            <person name="Cros-Aarteil S."/>
            <person name="Calhoun S."/>
            <person name="Haridas S."/>
            <person name="Kuo A."/>
            <person name="Mondo S."/>
            <person name="Pangilinan J."/>
            <person name="Riley R."/>
            <person name="LaButti K."/>
            <person name="Andreopoulos B."/>
            <person name="Lipzen A."/>
            <person name="Chen C."/>
            <person name="Yan M."/>
            <person name="Daum C."/>
            <person name="Ng V."/>
            <person name="Clum A."/>
            <person name="Steindorff A."/>
            <person name="Ohm R.A."/>
            <person name="Martin F."/>
            <person name="Silar P."/>
            <person name="Natvig D.O."/>
            <person name="Lalanne C."/>
            <person name="Gautier V."/>
            <person name="Ament-Velasquez S.L."/>
            <person name="Kruys A."/>
            <person name="Hutchinson M.I."/>
            <person name="Powell A.J."/>
            <person name="Barry K."/>
            <person name="Miller A.N."/>
            <person name="Grigoriev I.V."/>
            <person name="Debuchy R."/>
            <person name="Gladieux P."/>
            <person name="Hiltunen Thoren M."/>
            <person name="Johannesson H."/>
        </authorList>
    </citation>
    <scope>NUCLEOTIDE SEQUENCE</scope>
    <source>
        <strain evidence="3">PSN293</strain>
    </source>
</reference>
<feature type="compositionally biased region" description="Low complexity" evidence="2">
    <location>
        <begin position="244"/>
        <end position="257"/>
    </location>
</feature>
<evidence type="ECO:0000256" key="2">
    <source>
        <dbReference type="SAM" id="MobiDB-lite"/>
    </source>
</evidence>
<feature type="compositionally biased region" description="Basic residues" evidence="2">
    <location>
        <begin position="223"/>
        <end position="243"/>
    </location>
</feature>
<feature type="coiled-coil region" evidence="1">
    <location>
        <begin position="132"/>
        <end position="159"/>
    </location>
</feature>
<evidence type="ECO:0000313" key="3">
    <source>
        <dbReference type="EMBL" id="KAK4218741.1"/>
    </source>
</evidence>
<dbReference type="PANTHER" id="PTHR22705">
    <property type="entry name" value="ZINC FINGER, ZZ DOMAIN CONTAINING 3"/>
    <property type="match status" value="1"/>
</dbReference>
<dbReference type="AlphaFoldDB" id="A0AAN6YHG2"/>
<dbReference type="EMBL" id="MU858051">
    <property type="protein sequence ID" value="KAK4218741.1"/>
    <property type="molecule type" value="Genomic_DNA"/>
</dbReference>
<feature type="compositionally biased region" description="Polar residues" evidence="2">
    <location>
        <begin position="71"/>
        <end position="81"/>
    </location>
</feature>
<dbReference type="PANTHER" id="PTHR22705:SF0">
    <property type="entry name" value="ZZ-TYPE ZINC FINGER-CONTAINING PROTEIN 3"/>
    <property type="match status" value="1"/>
</dbReference>
<proteinExistence type="predicted"/>